<gene>
    <name evidence="5" type="ORF">Cvel_16843</name>
</gene>
<protein>
    <submittedName>
        <fullName evidence="5">Uncharacterized protein</fullName>
    </submittedName>
</protein>
<dbReference type="InterPro" id="IPR002109">
    <property type="entry name" value="Glutaredoxin"/>
</dbReference>
<feature type="domain" description="DUF547" evidence="4">
    <location>
        <begin position="334"/>
        <end position="457"/>
    </location>
</feature>
<dbReference type="Pfam" id="PF00462">
    <property type="entry name" value="Glutaredoxin"/>
    <property type="match status" value="1"/>
</dbReference>
<dbReference type="PROSITE" id="PS51354">
    <property type="entry name" value="GLUTAREDOXIN_2"/>
    <property type="match status" value="1"/>
</dbReference>
<reference evidence="5" key="1">
    <citation type="submission" date="2014-11" db="EMBL/GenBank/DDBJ databases">
        <authorList>
            <person name="Otto D Thomas"/>
            <person name="Naeem Raeece"/>
        </authorList>
    </citation>
    <scope>NUCLEOTIDE SEQUENCE</scope>
</reference>
<evidence type="ECO:0000256" key="1">
    <source>
        <dbReference type="SAM" id="MobiDB-lite"/>
    </source>
</evidence>
<dbReference type="PRINTS" id="PR00160">
    <property type="entry name" value="GLUTAREDOXIN"/>
</dbReference>
<proteinExistence type="predicted"/>
<keyword evidence="2" id="KW-1133">Transmembrane helix</keyword>
<sequence length="586" mass="64920">MNGGWRSGRRDVSLSHFLWPFFLVGGVCAVISHLKRSDPPAPFSFVSSLSGGTGWGRPRAKESASSSGRSHGLRVRTETSPPSLKFKLPSLRRASAVFASEVSGAERGESGTAPFELSTSGAHRIAETLVIFSRVGCKYCKRAKQLLRRLHLPFTTVDVEGEPGRLEEAKDLIVRAAGQERPSSLTLPQIFFNGRYIGGYDDLVVFSDSGALREAVHSTLQEPAGKLVTVRGTPPGRVGSLPVWDDALEAQVDKLRHLKSMKAPYPLNGGIEPTGIPREAGSIAESLRRSMSRLDEEFVSPEDGLVDYHRMRTSDQWYRFLALATDLQQVKGLNSLPEEERKAFFINLYNCVTFHGVTEFGSPGTSLWQKYKFFKSGQVAYNVGGVVLTNDDIENGILRDGPTFFQSEGDPRSSLKVPLDPRIHFALNCGSMGCPPVSVYRGDRLEEELSSSTAAFLSSPKNFRIEEGEGAPASSGEERRGPTVWVSQLFEWYMGDFVGRETVASEKKETARKKILNWVADHLPPERRDQRERLEALAKGEEGRDFELKFVKYDWGPNSSDRDPVSGNTLSWSQRISSFILNLLKP</sequence>
<evidence type="ECO:0000259" key="3">
    <source>
        <dbReference type="Pfam" id="PF00462"/>
    </source>
</evidence>
<keyword evidence="2" id="KW-0812">Transmembrane</keyword>
<evidence type="ECO:0000259" key="4">
    <source>
        <dbReference type="Pfam" id="PF04784"/>
    </source>
</evidence>
<name>A0A0G4FGB6_9ALVE</name>
<dbReference type="Gene3D" id="3.40.30.10">
    <property type="entry name" value="Glutaredoxin"/>
    <property type="match status" value="1"/>
</dbReference>
<dbReference type="AlphaFoldDB" id="A0A0G4FGB6"/>
<feature type="transmembrane region" description="Helical" evidence="2">
    <location>
        <begin position="12"/>
        <end position="34"/>
    </location>
</feature>
<accession>A0A0G4FGB6</accession>
<organism evidence="5">
    <name type="scientific">Chromera velia CCMP2878</name>
    <dbReference type="NCBI Taxonomy" id="1169474"/>
    <lineage>
        <taxon>Eukaryota</taxon>
        <taxon>Sar</taxon>
        <taxon>Alveolata</taxon>
        <taxon>Colpodellida</taxon>
        <taxon>Chromeraceae</taxon>
        <taxon>Chromera</taxon>
    </lineage>
</organism>
<dbReference type="VEuPathDB" id="CryptoDB:Cvel_16843"/>
<dbReference type="CDD" id="cd02066">
    <property type="entry name" value="GRX_family"/>
    <property type="match status" value="1"/>
</dbReference>
<keyword evidence="2" id="KW-0472">Membrane</keyword>
<dbReference type="InterPro" id="IPR014025">
    <property type="entry name" value="Glutaredoxin_subgr"/>
</dbReference>
<dbReference type="PhylomeDB" id="A0A0G4FGB6"/>
<feature type="region of interest" description="Disordered" evidence="1">
    <location>
        <begin position="51"/>
        <end position="81"/>
    </location>
</feature>
<evidence type="ECO:0000256" key="2">
    <source>
        <dbReference type="SAM" id="Phobius"/>
    </source>
</evidence>
<dbReference type="PANTHER" id="PTHR46361">
    <property type="entry name" value="ELECTRON CARRIER/ PROTEIN DISULFIDE OXIDOREDUCTASE"/>
    <property type="match status" value="1"/>
</dbReference>
<dbReference type="InterPro" id="IPR006869">
    <property type="entry name" value="DUF547"/>
</dbReference>
<dbReference type="InterPro" id="IPR036249">
    <property type="entry name" value="Thioredoxin-like_sf"/>
</dbReference>
<evidence type="ECO:0000313" key="5">
    <source>
        <dbReference type="EMBL" id="CEM12311.1"/>
    </source>
</evidence>
<dbReference type="SUPFAM" id="SSF52833">
    <property type="entry name" value="Thioredoxin-like"/>
    <property type="match status" value="1"/>
</dbReference>
<feature type="domain" description="Glutaredoxin" evidence="3">
    <location>
        <begin position="130"/>
        <end position="197"/>
    </location>
</feature>
<dbReference type="Pfam" id="PF04784">
    <property type="entry name" value="DUF547"/>
    <property type="match status" value="1"/>
</dbReference>
<dbReference type="EMBL" id="CDMZ01000349">
    <property type="protein sequence ID" value="CEM12311.1"/>
    <property type="molecule type" value="Genomic_DNA"/>
</dbReference>
<dbReference type="PANTHER" id="PTHR46361:SF3">
    <property type="entry name" value="ELECTRON CARRIER_ PROTEIN DISULFIDE OXIDOREDUCTASE"/>
    <property type="match status" value="1"/>
</dbReference>